<dbReference type="EMBL" id="PXYT01000018">
    <property type="protein sequence ID" value="PSR28869.1"/>
    <property type="molecule type" value="Genomic_DNA"/>
</dbReference>
<dbReference type="Proteomes" id="UP000242699">
    <property type="component" value="Unassembled WGS sequence"/>
</dbReference>
<name>A0A2T2X316_9FIRM</name>
<comment type="caution">
    <text evidence="1">The sequence shown here is derived from an EMBL/GenBank/DDBJ whole genome shotgun (WGS) entry which is preliminary data.</text>
</comment>
<protein>
    <submittedName>
        <fullName evidence="1">Uncharacterized protein</fullName>
    </submittedName>
</protein>
<accession>A0A2T2X316</accession>
<evidence type="ECO:0000313" key="2">
    <source>
        <dbReference type="Proteomes" id="UP000242699"/>
    </source>
</evidence>
<organism evidence="1 2">
    <name type="scientific">Sulfobacillus benefaciens</name>
    <dbReference type="NCBI Taxonomy" id="453960"/>
    <lineage>
        <taxon>Bacteria</taxon>
        <taxon>Bacillati</taxon>
        <taxon>Bacillota</taxon>
        <taxon>Clostridia</taxon>
        <taxon>Eubacteriales</taxon>
        <taxon>Clostridiales Family XVII. Incertae Sedis</taxon>
        <taxon>Sulfobacillus</taxon>
    </lineage>
</organism>
<proteinExistence type="predicted"/>
<evidence type="ECO:0000313" key="1">
    <source>
        <dbReference type="EMBL" id="PSR28869.1"/>
    </source>
</evidence>
<reference evidence="1 2" key="1">
    <citation type="journal article" date="2014" name="BMC Genomics">
        <title>Comparison of environmental and isolate Sulfobacillus genomes reveals diverse carbon, sulfur, nitrogen, and hydrogen metabolisms.</title>
        <authorList>
            <person name="Justice N.B."/>
            <person name="Norman A."/>
            <person name="Brown C.T."/>
            <person name="Singh A."/>
            <person name="Thomas B.C."/>
            <person name="Banfield J.F."/>
        </authorList>
    </citation>
    <scope>NUCLEOTIDE SEQUENCE [LARGE SCALE GENOMIC DNA]</scope>
    <source>
        <strain evidence="1">AMDSBA1</strain>
    </source>
</reference>
<gene>
    <name evidence="1" type="ORF">C7B43_09305</name>
</gene>
<dbReference type="AlphaFoldDB" id="A0A2T2X316"/>
<sequence length="93" mass="10852">MRIQSLEQIIEQRFESFLEPRLEHWFRRYLESPSGEAIISTILADVMVSWMRPGSGEGHNYLETIVLDLVSRLKDNPGFRERLLATMSRKSAD</sequence>